<dbReference type="InterPro" id="IPR011701">
    <property type="entry name" value="MFS"/>
</dbReference>
<dbReference type="FunFam" id="1.20.1250.20:FF:000224">
    <property type="entry name" value="MFS transporter, putative"/>
    <property type="match status" value="1"/>
</dbReference>
<protein>
    <recommendedName>
        <fullName evidence="7">Major facilitator superfamily (MFS) profile domain-containing protein</fullName>
    </recommendedName>
</protein>
<sequence length="543" mass="60417">MASVHQKLRDFVKYFSTNSSSTDQVVDTSLNPTPTDSPNDPLNWSLGRKYWHSFLVLFIVGLTAATSNDISPAQYGMNDELGISWGSMNTSSGILFLAIGYGTLLFSPIPALYGRRVIYIVCLLLSIIGSVWLACTQNTQSALWNQLFVGASESCAEATAQLSLSDLFFQHQRGSVLGLYILATSMGTYLGPLIAGIIADKLGWRWIGWLGTILSVATLIVFFLGFEETSFDRTPQITISSRADDSLAEVLSPKEESADIPKFSGETPTSKNTGHDIEHGSWHQTSRTWKAYLFPPAPNVKGTGTKQYFKLLFHNMKVFALPAVWYSGLQWGAQDAWLTFYMTIEEDNWVESPWNYSQVSAALMNVPTLIGAIIGCLYGGYFSDIFVHWMAKRNNGTYEAEHRLWLVLPAGVVSPIGLLILGLGTDQGWKWTWPYIGLGMIGFGWGCAGDLSMAYLEDAYPEIILEGMVGVSVINNTLGCIFSFVCQSWLDVQSVTHVFVEICIISFVIMVMTTVLMLYWGKRMRKSTENRYRNFLVVRDAIL</sequence>
<keyword evidence="4 6" id="KW-0472">Membrane</keyword>
<feature type="transmembrane region" description="Helical" evidence="6">
    <location>
        <begin position="496"/>
        <end position="521"/>
    </location>
</feature>
<reference evidence="8" key="2">
    <citation type="journal article" date="2023" name="IMA Fungus">
        <title>Comparative genomic study of the Penicillium genus elucidates a diverse pangenome and 15 lateral gene transfer events.</title>
        <authorList>
            <person name="Petersen C."/>
            <person name="Sorensen T."/>
            <person name="Nielsen M.R."/>
            <person name="Sondergaard T.E."/>
            <person name="Sorensen J.L."/>
            <person name="Fitzpatrick D.A."/>
            <person name="Frisvad J.C."/>
            <person name="Nielsen K.L."/>
        </authorList>
    </citation>
    <scope>NUCLEOTIDE SEQUENCE</scope>
    <source>
        <strain evidence="8">IBT 21472</strain>
    </source>
</reference>
<dbReference type="SUPFAM" id="SSF103473">
    <property type="entry name" value="MFS general substrate transporter"/>
    <property type="match status" value="1"/>
</dbReference>
<dbReference type="GO" id="GO:0005886">
    <property type="term" value="C:plasma membrane"/>
    <property type="evidence" value="ECO:0007669"/>
    <property type="project" value="TreeGrafter"/>
</dbReference>
<organism evidence="8 9">
    <name type="scientific">Penicillium atrosanguineum</name>
    <dbReference type="NCBI Taxonomy" id="1132637"/>
    <lineage>
        <taxon>Eukaryota</taxon>
        <taxon>Fungi</taxon>
        <taxon>Dikarya</taxon>
        <taxon>Ascomycota</taxon>
        <taxon>Pezizomycotina</taxon>
        <taxon>Eurotiomycetes</taxon>
        <taxon>Eurotiomycetidae</taxon>
        <taxon>Eurotiales</taxon>
        <taxon>Aspergillaceae</taxon>
        <taxon>Penicillium</taxon>
    </lineage>
</organism>
<feature type="transmembrane region" description="Helical" evidence="6">
    <location>
        <begin position="362"/>
        <end position="383"/>
    </location>
</feature>
<evidence type="ECO:0000256" key="3">
    <source>
        <dbReference type="ARBA" id="ARBA00022989"/>
    </source>
</evidence>
<dbReference type="GO" id="GO:0022857">
    <property type="term" value="F:transmembrane transporter activity"/>
    <property type="evidence" value="ECO:0007669"/>
    <property type="project" value="InterPro"/>
</dbReference>
<keyword evidence="9" id="KW-1185">Reference proteome</keyword>
<dbReference type="PROSITE" id="PS50850">
    <property type="entry name" value="MFS"/>
    <property type="match status" value="1"/>
</dbReference>
<feature type="transmembrane region" description="Helical" evidence="6">
    <location>
        <begin position="318"/>
        <end position="342"/>
    </location>
</feature>
<evidence type="ECO:0000313" key="9">
    <source>
        <dbReference type="Proteomes" id="UP001147746"/>
    </source>
</evidence>
<feature type="transmembrane region" description="Helical" evidence="6">
    <location>
        <begin position="177"/>
        <end position="198"/>
    </location>
</feature>
<evidence type="ECO:0000256" key="1">
    <source>
        <dbReference type="ARBA" id="ARBA00004141"/>
    </source>
</evidence>
<evidence type="ECO:0000256" key="2">
    <source>
        <dbReference type="ARBA" id="ARBA00022692"/>
    </source>
</evidence>
<dbReference type="Proteomes" id="UP001147746">
    <property type="component" value="Unassembled WGS sequence"/>
</dbReference>
<feature type="transmembrane region" description="Helical" evidence="6">
    <location>
        <begin position="92"/>
        <end position="111"/>
    </location>
</feature>
<dbReference type="PANTHER" id="PTHR23502:SF34">
    <property type="entry name" value="PROTEIN HOL1"/>
    <property type="match status" value="1"/>
</dbReference>
<keyword evidence="3 6" id="KW-1133">Transmembrane helix</keyword>
<dbReference type="Pfam" id="PF07690">
    <property type="entry name" value="MFS_1"/>
    <property type="match status" value="1"/>
</dbReference>
<dbReference type="InterPro" id="IPR020846">
    <property type="entry name" value="MFS_dom"/>
</dbReference>
<dbReference type="PANTHER" id="PTHR23502">
    <property type="entry name" value="MAJOR FACILITATOR SUPERFAMILY"/>
    <property type="match status" value="1"/>
</dbReference>
<proteinExistence type="predicted"/>
<name>A0A9W9U194_9EURO</name>
<feature type="transmembrane region" description="Helical" evidence="6">
    <location>
        <begin position="204"/>
        <end position="226"/>
    </location>
</feature>
<feature type="domain" description="Major facilitator superfamily (MFS) profile" evidence="7">
    <location>
        <begin position="49"/>
        <end position="525"/>
    </location>
</feature>
<dbReference type="Gene3D" id="1.20.1250.20">
    <property type="entry name" value="MFS general substrate transporter like domains"/>
    <property type="match status" value="1"/>
</dbReference>
<reference evidence="8" key="1">
    <citation type="submission" date="2022-12" db="EMBL/GenBank/DDBJ databases">
        <authorList>
            <person name="Petersen C."/>
        </authorList>
    </citation>
    <scope>NUCLEOTIDE SEQUENCE</scope>
    <source>
        <strain evidence="8">IBT 21472</strain>
    </source>
</reference>
<comment type="subcellular location">
    <subcellularLocation>
        <location evidence="1">Membrane</location>
        <topology evidence="1">Multi-pass membrane protein</topology>
    </subcellularLocation>
</comment>
<evidence type="ECO:0000256" key="5">
    <source>
        <dbReference type="SAM" id="MobiDB-lite"/>
    </source>
</evidence>
<gene>
    <name evidence="8" type="ORF">N7476_010382</name>
</gene>
<dbReference type="InterPro" id="IPR036259">
    <property type="entry name" value="MFS_trans_sf"/>
</dbReference>
<evidence type="ECO:0000313" key="8">
    <source>
        <dbReference type="EMBL" id="KAJ5303583.1"/>
    </source>
</evidence>
<feature type="transmembrane region" description="Helical" evidence="6">
    <location>
        <begin position="117"/>
        <end position="135"/>
    </location>
</feature>
<evidence type="ECO:0000256" key="4">
    <source>
        <dbReference type="ARBA" id="ARBA00023136"/>
    </source>
</evidence>
<feature type="region of interest" description="Disordered" evidence="5">
    <location>
        <begin position="258"/>
        <end position="280"/>
    </location>
</feature>
<comment type="caution">
    <text evidence="8">The sequence shown here is derived from an EMBL/GenBank/DDBJ whole genome shotgun (WGS) entry which is preliminary data.</text>
</comment>
<accession>A0A9W9U194</accession>
<dbReference type="EMBL" id="JAPZBO010000009">
    <property type="protein sequence ID" value="KAJ5303583.1"/>
    <property type="molecule type" value="Genomic_DNA"/>
</dbReference>
<keyword evidence="2 6" id="KW-0812">Transmembrane</keyword>
<evidence type="ECO:0000256" key="6">
    <source>
        <dbReference type="SAM" id="Phobius"/>
    </source>
</evidence>
<dbReference type="AlphaFoldDB" id="A0A9W9U194"/>
<feature type="transmembrane region" description="Helical" evidence="6">
    <location>
        <begin position="404"/>
        <end position="423"/>
    </location>
</feature>
<feature type="transmembrane region" description="Helical" evidence="6">
    <location>
        <begin position="468"/>
        <end position="490"/>
    </location>
</feature>
<evidence type="ECO:0000259" key="7">
    <source>
        <dbReference type="PROSITE" id="PS50850"/>
    </source>
</evidence>
<feature type="transmembrane region" description="Helical" evidence="6">
    <location>
        <begin position="435"/>
        <end position="456"/>
    </location>
</feature>